<dbReference type="EMBL" id="MT142617">
    <property type="protein sequence ID" value="QJA86131.1"/>
    <property type="molecule type" value="Genomic_DNA"/>
</dbReference>
<sequence>MLDLCAGVQMSSDNPAGVVWLWTIFDWLDFCDYKRHALMAIEDTEAFYLIYEYKELQCVKSI</sequence>
<accession>A0A6M3KX08</accession>
<dbReference type="AlphaFoldDB" id="A0A6M3KX08"/>
<gene>
    <name evidence="1" type="ORF">MM415B02125_0002</name>
</gene>
<evidence type="ECO:0000313" key="1">
    <source>
        <dbReference type="EMBL" id="QJA86131.1"/>
    </source>
</evidence>
<reference evidence="1" key="1">
    <citation type="submission" date="2020-03" db="EMBL/GenBank/DDBJ databases">
        <title>The deep terrestrial virosphere.</title>
        <authorList>
            <person name="Holmfeldt K."/>
            <person name="Nilsson E."/>
            <person name="Simone D."/>
            <person name="Lopez-Fernandez M."/>
            <person name="Wu X."/>
            <person name="de Brujin I."/>
            <person name="Lundin D."/>
            <person name="Andersson A."/>
            <person name="Bertilsson S."/>
            <person name="Dopson M."/>
        </authorList>
    </citation>
    <scope>NUCLEOTIDE SEQUENCE</scope>
    <source>
        <strain evidence="1">MM415B02125</strain>
    </source>
</reference>
<organism evidence="1">
    <name type="scientific">viral metagenome</name>
    <dbReference type="NCBI Taxonomy" id="1070528"/>
    <lineage>
        <taxon>unclassified sequences</taxon>
        <taxon>metagenomes</taxon>
        <taxon>organismal metagenomes</taxon>
    </lineage>
</organism>
<proteinExistence type="predicted"/>
<name>A0A6M3KX08_9ZZZZ</name>
<protein>
    <submittedName>
        <fullName evidence="1">Uncharacterized protein</fullName>
    </submittedName>
</protein>